<dbReference type="Gene3D" id="3.60.10.10">
    <property type="entry name" value="Endonuclease/exonuclease/phosphatase"/>
    <property type="match status" value="1"/>
</dbReference>
<dbReference type="SUPFAM" id="SSF56219">
    <property type="entry name" value="DNase I-like"/>
    <property type="match status" value="1"/>
</dbReference>
<protein>
    <recommendedName>
        <fullName evidence="3">Endonuclease/exonuclease/phosphatase domain-containing protein</fullName>
    </recommendedName>
</protein>
<dbReference type="InterPro" id="IPR036691">
    <property type="entry name" value="Endo/exonu/phosph_ase_sf"/>
</dbReference>
<dbReference type="AlphaFoldDB" id="A0A2G9U8Q6"/>
<sequence>MYGHVLMRPQDHPIKAAMEFEAQETQRILYHVIGLSGTKCKEPLTCTWSDGTVVFLGAREAGTTPGGVGFMVAPNFTKNVMSVTLHSHRFVILTGTLTKDFSASIILVYASKSDSDEDQQEDFYDDLSELIRSQKCSCAVVSGDFNARVRSRRTGENFTGPDSAQQRNAAGKRPANFCEIYHMYHGNSQFVEAPMDTRVPEWATAF</sequence>
<proteinExistence type="predicted"/>
<evidence type="ECO:0008006" key="3">
    <source>
        <dbReference type="Google" id="ProtNLM"/>
    </source>
</evidence>
<dbReference type="Proteomes" id="UP000230423">
    <property type="component" value="Unassembled WGS sequence"/>
</dbReference>
<name>A0A2G9U8Q6_TELCI</name>
<evidence type="ECO:0000313" key="1">
    <source>
        <dbReference type="EMBL" id="PIO66594.1"/>
    </source>
</evidence>
<accession>A0A2G9U8Q6</accession>
<organism evidence="1 2">
    <name type="scientific">Teladorsagia circumcincta</name>
    <name type="common">Brown stomach worm</name>
    <name type="synonym">Ostertagia circumcincta</name>
    <dbReference type="NCBI Taxonomy" id="45464"/>
    <lineage>
        <taxon>Eukaryota</taxon>
        <taxon>Metazoa</taxon>
        <taxon>Ecdysozoa</taxon>
        <taxon>Nematoda</taxon>
        <taxon>Chromadorea</taxon>
        <taxon>Rhabditida</taxon>
        <taxon>Rhabditina</taxon>
        <taxon>Rhabditomorpha</taxon>
        <taxon>Strongyloidea</taxon>
        <taxon>Trichostrongylidae</taxon>
        <taxon>Teladorsagia</taxon>
    </lineage>
</organism>
<keyword evidence="2" id="KW-1185">Reference proteome</keyword>
<gene>
    <name evidence="1" type="ORF">TELCIR_11689</name>
</gene>
<dbReference type="EMBL" id="KZ348156">
    <property type="protein sequence ID" value="PIO66594.1"/>
    <property type="molecule type" value="Genomic_DNA"/>
</dbReference>
<evidence type="ECO:0000313" key="2">
    <source>
        <dbReference type="Proteomes" id="UP000230423"/>
    </source>
</evidence>
<reference evidence="1 2" key="1">
    <citation type="submission" date="2015-09" db="EMBL/GenBank/DDBJ databases">
        <title>Draft genome of the parasitic nematode Teladorsagia circumcincta isolate WARC Sus (inbred).</title>
        <authorList>
            <person name="Mitreva M."/>
        </authorList>
    </citation>
    <scope>NUCLEOTIDE SEQUENCE [LARGE SCALE GENOMIC DNA]</scope>
    <source>
        <strain evidence="1 2">S</strain>
    </source>
</reference>